<dbReference type="AlphaFoldDB" id="A0A858R7C1"/>
<evidence type="ECO:0000313" key="2">
    <source>
        <dbReference type="EMBL" id="QJE73264.1"/>
    </source>
</evidence>
<evidence type="ECO:0000256" key="1">
    <source>
        <dbReference type="SAM" id="MobiDB-lite"/>
    </source>
</evidence>
<name>A0A858R7C1_9PROT</name>
<evidence type="ECO:0000313" key="3">
    <source>
        <dbReference type="Proteomes" id="UP000501891"/>
    </source>
</evidence>
<feature type="compositionally biased region" description="Basic and acidic residues" evidence="1">
    <location>
        <begin position="172"/>
        <end position="186"/>
    </location>
</feature>
<dbReference type="Proteomes" id="UP000501891">
    <property type="component" value="Chromosome"/>
</dbReference>
<gene>
    <name evidence="2" type="ORF">HHL28_09330</name>
</gene>
<dbReference type="KEGG" id="acru:HHL28_09330"/>
<accession>A0A858R7C1</accession>
<dbReference type="EMBL" id="CP051775">
    <property type="protein sequence ID" value="QJE73264.1"/>
    <property type="molecule type" value="Genomic_DNA"/>
</dbReference>
<organism evidence="2 3">
    <name type="scientific">Aerophototrophica crusticola</name>
    <dbReference type="NCBI Taxonomy" id="1709002"/>
    <lineage>
        <taxon>Bacteria</taxon>
        <taxon>Pseudomonadati</taxon>
        <taxon>Pseudomonadota</taxon>
        <taxon>Alphaproteobacteria</taxon>
        <taxon>Rhodospirillales</taxon>
        <taxon>Rhodospirillaceae</taxon>
        <taxon>Aerophototrophica</taxon>
    </lineage>
</organism>
<feature type="region of interest" description="Disordered" evidence="1">
    <location>
        <begin position="167"/>
        <end position="186"/>
    </location>
</feature>
<reference evidence="2" key="1">
    <citation type="submission" date="2020-04" db="EMBL/GenBank/DDBJ databases">
        <title>A desert anoxygenic phototrophic bacterium fixes CO2 using RubisCO under aerobic conditions.</title>
        <authorList>
            <person name="Tang K."/>
        </authorList>
    </citation>
    <scope>NUCLEOTIDE SEQUENCE [LARGE SCALE GENOMIC DNA]</scope>
    <source>
        <strain evidence="2">MIMtkB3</strain>
    </source>
</reference>
<keyword evidence="3" id="KW-1185">Reference proteome</keyword>
<protein>
    <submittedName>
        <fullName evidence="2">Uncharacterized protein</fullName>
    </submittedName>
</protein>
<proteinExistence type="predicted"/>
<sequence>MRRSAVLSLLDRGFTPLLTGRTGAGLASGEDAELCLALVADGWDTWFQPSLRFQHLMTPRRLTEGYLEGLFYELGRSVPLIETYRQVIWQRQGKGLKALWRSPVPRVLAATAKLGKRRLARMGATSPADVLSARISAAFFRGQLRAYGGYWSQGPALRRSIRSWLDNPAQGTDHDPARYETHARAG</sequence>